<protein>
    <submittedName>
        <fullName evidence="2">Uncharacterized protein</fullName>
    </submittedName>
</protein>
<feature type="region of interest" description="Disordered" evidence="1">
    <location>
        <begin position="78"/>
        <end position="127"/>
    </location>
</feature>
<evidence type="ECO:0000256" key="1">
    <source>
        <dbReference type="SAM" id="MobiDB-lite"/>
    </source>
</evidence>
<feature type="compositionally biased region" description="Basic and acidic residues" evidence="1">
    <location>
        <begin position="821"/>
        <end position="834"/>
    </location>
</feature>
<evidence type="ECO:0000313" key="2">
    <source>
        <dbReference type="EMBL" id="CAD7274727.1"/>
    </source>
</evidence>
<feature type="compositionally biased region" description="Basic and acidic residues" evidence="1">
    <location>
        <begin position="794"/>
        <end position="810"/>
    </location>
</feature>
<feature type="region of interest" description="Disordered" evidence="1">
    <location>
        <begin position="27"/>
        <end position="49"/>
    </location>
</feature>
<feature type="compositionally biased region" description="Polar residues" evidence="1">
    <location>
        <begin position="600"/>
        <end position="617"/>
    </location>
</feature>
<dbReference type="EMBL" id="CAJPEX010000291">
    <property type="protein sequence ID" value="CAG0914879.1"/>
    <property type="molecule type" value="Genomic_DNA"/>
</dbReference>
<feature type="compositionally biased region" description="Acidic residues" evidence="1">
    <location>
        <begin position="227"/>
        <end position="240"/>
    </location>
</feature>
<feature type="region of interest" description="Disordered" evidence="1">
    <location>
        <begin position="218"/>
        <end position="277"/>
    </location>
</feature>
<name>A0A7R9BG71_9CRUS</name>
<feature type="compositionally biased region" description="Polar residues" evidence="1">
    <location>
        <begin position="92"/>
        <end position="101"/>
    </location>
</feature>
<feature type="compositionally biased region" description="Low complexity" evidence="1">
    <location>
        <begin position="689"/>
        <end position="704"/>
    </location>
</feature>
<feature type="compositionally biased region" description="Low complexity" evidence="1">
    <location>
        <begin position="107"/>
        <end position="126"/>
    </location>
</feature>
<dbReference type="Proteomes" id="UP000678499">
    <property type="component" value="Unassembled WGS sequence"/>
</dbReference>
<feature type="compositionally biased region" description="Low complexity" evidence="1">
    <location>
        <begin position="439"/>
        <end position="448"/>
    </location>
</feature>
<reference evidence="2" key="1">
    <citation type="submission" date="2020-11" db="EMBL/GenBank/DDBJ databases">
        <authorList>
            <person name="Tran Van P."/>
        </authorList>
    </citation>
    <scope>NUCLEOTIDE SEQUENCE</scope>
</reference>
<sequence>MVAERPRAQVALVVVANLIRDCVSVSKKGGSRLSNKRRRAGQAVSHRERVKALGPKRPKVVVRFTVFASPNVAADVVFPTADDGGLNRQRTRQTQQASFSNRRIPVQQQQPKQQQQPQQQQQSSSSFERGFPEFRVQNPQLRPQQQPIQQQQQRQPSVVQPIAPVPTGRLISQRNPAISEIQTNEFHVPEPHGNLQPGFTEETAGPFVELPFSAFGIKPEDYHDSSDSGDDQDYDTEDVDTTPPPVVTTTEKPVQGRVTDEANPGLQEPELTEDGLIKGDPSVNGINFRPFGVVPLKPIHNGWTRETAGNFETLPLSEFFLDEVENTGIKKKKPENEQTQSAPQTTTIRSLQQFNQFASKDDDDFLEPEVTVKPKPLPVVPIRLEHNGYNERTAGKFIELPYSDFFLDDVPNKGYLVTKSPAEKAREATTPDSGSEEITTTPTTGPTAQTVKFTTEQTTTEIPPTTSTTRPQPITTTEQTRDFRPLVFVEQEAPKRVLPTTWDSSLNSIFRKIPDTEPSFFTSPHTTSPSIDSTTDSETTRFLDNDVFSTIGKGLPSVFDSILNEGGPEQATSPAVRNTIDFTPITSSAAEDATEATRGGRTQFQPTSPSSIGRFSPTTSIDLRGFEHGTFSAPGTAEMTGDNPDFPTTWQQAFSHGPKFNFDSTTKRTFGTNKIFSDLASERHGNGITESSPPSTNSFSPSKSTFRKNPASEEIQPGRFQPTTEPSFIPIIASSDVKGTEFKSAVVKTEARTTTQNNRSFPATPQTTLSHGPDFNSDQTSRTFETNEVATEPNPKDLPKLPKAEQALERSRKRLGQGVEKGSEDKSQPVHPDWRANLVPGTNNKLHNFTNVAQTATENLPQVTANNKDEEIENAVDSASSTQPPRRTWRPATLRRVVPGLRFKARGSGDNSSDSTPTRLFRRPKLSSPQVDSTTTPSVTPTTSAASEPPSRLFRRPITQNVVDVAEGASTEPTSTRGVSRPGVTRPSSSSDTSTVTKSGNLVPGLTRTSLRQFFEQRNRMRTSVLVSSREGVGVAGKKDAKESGSLTEEGSATR</sequence>
<feature type="region of interest" description="Disordered" evidence="1">
    <location>
        <begin position="1025"/>
        <end position="1055"/>
    </location>
</feature>
<dbReference type="EMBL" id="OA882328">
    <property type="protein sequence ID" value="CAD7274727.1"/>
    <property type="molecule type" value="Genomic_DNA"/>
</dbReference>
<gene>
    <name evidence="2" type="ORF">NMOB1V02_LOCUS2550</name>
</gene>
<feature type="compositionally biased region" description="Polar residues" evidence="1">
    <location>
        <begin position="909"/>
        <end position="918"/>
    </location>
</feature>
<evidence type="ECO:0000313" key="3">
    <source>
        <dbReference type="Proteomes" id="UP000678499"/>
    </source>
</evidence>
<feature type="compositionally biased region" description="Polar residues" evidence="1">
    <location>
        <begin position="752"/>
        <end position="789"/>
    </location>
</feature>
<keyword evidence="3" id="KW-1185">Reference proteome</keyword>
<feature type="region of interest" description="Disordered" evidence="1">
    <location>
        <begin position="419"/>
        <end position="448"/>
    </location>
</feature>
<accession>A0A7R9BG71</accession>
<feature type="region of interest" description="Disordered" evidence="1">
    <location>
        <begin position="749"/>
        <end position="834"/>
    </location>
</feature>
<proteinExistence type="predicted"/>
<feature type="compositionally biased region" description="Polar residues" evidence="1">
    <location>
        <begin position="1045"/>
        <end position="1055"/>
    </location>
</feature>
<organism evidence="2">
    <name type="scientific">Notodromas monacha</name>
    <dbReference type="NCBI Taxonomy" id="399045"/>
    <lineage>
        <taxon>Eukaryota</taxon>
        <taxon>Metazoa</taxon>
        <taxon>Ecdysozoa</taxon>
        <taxon>Arthropoda</taxon>
        <taxon>Crustacea</taxon>
        <taxon>Oligostraca</taxon>
        <taxon>Ostracoda</taxon>
        <taxon>Podocopa</taxon>
        <taxon>Podocopida</taxon>
        <taxon>Cypridocopina</taxon>
        <taxon>Cypridoidea</taxon>
        <taxon>Cyprididae</taxon>
        <taxon>Notodromas</taxon>
    </lineage>
</organism>
<feature type="region of interest" description="Disordered" evidence="1">
    <location>
        <begin position="590"/>
        <end position="617"/>
    </location>
</feature>
<feature type="region of interest" description="Disordered" evidence="1">
    <location>
        <begin position="683"/>
        <end position="726"/>
    </location>
</feature>
<feature type="compositionally biased region" description="Low complexity" evidence="1">
    <location>
        <begin position="985"/>
        <end position="999"/>
    </location>
</feature>
<feature type="compositionally biased region" description="Low complexity" evidence="1">
    <location>
        <begin position="927"/>
        <end position="951"/>
    </location>
</feature>
<dbReference type="AlphaFoldDB" id="A0A7R9BG71"/>
<feature type="region of interest" description="Disordered" evidence="1">
    <location>
        <begin position="873"/>
        <end position="1004"/>
    </location>
</feature>